<evidence type="ECO:0000313" key="4">
    <source>
        <dbReference type="EMBL" id="PZE18309.1"/>
    </source>
</evidence>
<feature type="chain" id="PRO_5015927038" description="DUF4890 domain-containing protein" evidence="3">
    <location>
        <begin position="23"/>
        <end position="136"/>
    </location>
</feature>
<proteinExistence type="predicted"/>
<evidence type="ECO:0000256" key="1">
    <source>
        <dbReference type="SAM" id="Coils"/>
    </source>
</evidence>
<dbReference type="RefSeq" id="WP_111061210.1">
    <property type="nucleotide sequence ID" value="NZ_JBHUCU010000007.1"/>
</dbReference>
<protein>
    <recommendedName>
        <fullName evidence="6">DUF4890 domain-containing protein</fullName>
    </recommendedName>
</protein>
<reference evidence="4 5" key="1">
    <citation type="submission" date="2018-06" db="EMBL/GenBank/DDBJ databases">
        <title>The draft genome sequence of Crocinitomix sp. SM1701.</title>
        <authorList>
            <person name="Zhang X."/>
        </authorList>
    </citation>
    <scope>NUCLEOTIDE SEQUENCE [LARGE SCALE GENOMIC DNA]</scope>
    <source>
        <strain evidence="4 5">SM1701</strain>
    </source>
</reference>
<comment type="caution">
    <text evidence="4">The sequence shown here is derived from an EMBL/GenBank/DDBJ whole genome shotgun (WGS) entry which is preliminary data.</text>
</comment>
<gene>
    <name evidence="4" type="ORF">DNU06_00295</name>
</gene>
<evidence type="ECO:0000256" key="3">
    <source>
        <dbReference type="SAM" id="SignalP"/>
    </source>
</evidence>
<evidence type="ECO:0000256" key="2">
    <source>
        <dbReference type="SAM" id="MobiDB-lite"/>
    </source>
</evidence>
<dbReference type="Proteomes" id="UP000249248">
    <property type="component" value="Unassembled WGS sequence"/>
</dbReference>
<feature type="signal peptide" evidence="3">
    <location>
        <begin position="1"/>
        <end position="22"/>
    </location>
</feature>
<accession>A0A2W1N124</accession>
<keyword evidence="5" id="KW-1185">Reference proteome</keyword>
<organism evidence="4 5">
    <name type="scientific">Putridiphycobacter roseus</name>
    <dbReference type="NCBI Taxonomy" id="2219161"/>
    <lineage>
        <taxon>Bacteria</taxon>
        <taxon>Pseudomonadati</taxon>
        <taxon>Bacteroidota</taxon>
        <taxon>Flavobacteriia</taxon>
        <taxon>Flavobacteriales</taxon>
        <taxon>Crocinitomicaceae</taxon>
        <taxon>Putridiphycobacter</taxon>
    </lineage>
</organism>
<evidence type="ECO:0000313" key="5">
    <source>
        <dbReference type="Proteomes" id="UP000249248"/>
    </source>
</evidence>
<feature type="region of interest" description="Disordered" evidence="2">
    <location>
        <begin position="111"/>
        <end position="136"/>
    </location>
</feature>
<keyword evidence="3" id="KW-0732">Signal</keyword>
<feature type="coiled-coil region" evidence="1">
    <location>
        <begin position="65"/>
        <end position="103"/>
    </location>
</feature>
<keyword evidence="1" id="KW-0175">Coiled coil</keyword>
<name>A0A2W1N124_9FLAO</name>
<evidence type="ECO:0008006" key="6">
    <source>
        <dbReference type="Google" id="ProtNLM"/>
    </source>
</evidence>
<dbReference type="EMBL" id="QKSB01000001">
    <property type="protein sequence ID" value="PZE18309.1"/>
    <property type="molecule type" value="Genomic_DNA"/>
</dbReference>
<dbReference type="AlphaFoldDB" id="A0A2W1N124"/>
<sequence>MKKTVLILGLMLMAGTFSNAIAQRGEKMENAKKLTPAEIAQKRTDKAVKDLGLDENQTEKLYAINLKQANENLALKKEMKALKAKFEANKTQHEADINDLLTKEQLEKKLALEAERKAKKGDKKNDANRPPHPPRP</sequence>